<feature type="binding site" evidence="15 16">
    <location>
        <begin position="134"/>
        <end position="139"/>
    </location>
    <ligand>
        <name>S-adenosyl-L-methionine</name>
        <dbReference type="ChEBI" id="CHEBI:59789"/>
    </ligand>
</feature>
<keyword evidence="10 15" id="KW-0949">S-adenosyl-L-methionine</keyword>
<comment type="caution">
    <text evidence="19">The sequence shown here is derived from an EMBL/GenBank/DDBJ whole genome shotgun (WGS) entry which is preliminary data.</text>
</comment>
<evidence type="ECO:0000256" key="11">
    <source>
        <dbReference type="ARBA" id="ARBA00022694"/>
    </source>
</evidence>
<dbReference type="Gene3D" id="1.10.1270.20">
    <property type="entry name" value="tRNA(m1g37)methyltransferase, domain 2"/>
    <property type="match status" value="1"/>
</dbReference>
<evidence type="ECO:0000256" key="10">
    <source>
        <dbReference type="ARBA" id="ARBA00022691"/>
    </source>
</evidence>
<organism evidence="19 20">
    <name type="scientific">Mageeibacillus indolicus</name>
    <dbReference type="NCBI Taxonomy" id="884684"/>
    <lineage>
        <taxon>Bacteria</taxon>
        <taxon>Bacillati</taxon>
        <taxon>Bacillota</taxon>
        <taxon>Clostridia</taxon>
        <taxon>Eubacteriales</taxon>
        <taxon>Oscillospiraceae</taxon>
        <taxon>Mageeibacillus</taxon>
    </lineage>
</organism>
<keyword evidence="8 15" id="KW-0489">Methyltransferase</keyword>
<evidence type="ECO:0000256" key="17">
    <source>
        <dbReference type="RuleBase" id="RU003464"/>
    </source>
</evidence>
<evidence type="ECO:0000313" key="19">
    <source>
        <dbReference type="EMBL" id="PNH19932.1"/>
    </source>
</evidence>
<keyword evidence="7 15" id="KW-0963">Cytoplasm</keyword>
<dbReference type="GO" id="GO:0002939">
    <property type="term" value="P:tRNA N1-guanine methylation"/>
    <property type="evidence" value="ECO:0007669"/>
    <property type="project" value="TreeGrafter"/>
</dbReference>
<dbReference type="GO" id="GO:0052906">
    <property type="term" value="F:tRNA (guanine(37)-N1)-methyltransferase activity"/>
    <property type="evidence" value="ECO:0007669"/>
    <property type="project" value="UniProtKB-UniRule"/>
</dbReference>
<dbReference type="SUPFAM" id="SSF75217">
    <property type="entry name" value="alpha/beta knot"/>
    <property type="match status" value="1"/>
</dbReference>
<dbReference type="InterPro" id="IPR029026">
    <property type="entry name" value="tRNA_m1G_MTases_N"/>
</dbReference>
<evidence type="ECO:0000256" key="12">
    <source>
        <dbReference type="ARBA" id="ARBA00029736"/>
    </source>
</evidence>
<proteinExistence type="inferred from homology"/>
<evidence type="ECO:0000313" key="20">
    <source>
        <dbReference type="Proteomes" id="UP000236394"/>
    </source>
</evidence>
<dbReference type="PIRSF" id="PIRSF000386">
    <property type="entry name" value="tRNA_mtase"/>
    <property type="match status" value="1"/>
</dbReference>
<dbReference type="GO" id="GO:0005829">
    <property type="term" value="C:cytosol"/>
    <property type="evidence" value="ECO:0007669"/>
    <property type="project" value="TreeGrafter"/>
</dbReference>
<dbReference type="EMBL" id="NBZD01000001">
    <property type="protein sequence ID" value="PNH19932.1"/>
    <property type="molecule type" value="Genomic_DNA"/>
</dbReference>
<evidence type="ECO:0000256" key="4">
    <source>
        <dbReference type="ARBA" id="ARBA00011738"/>
    </source>
</evidence>
<comment type="function">
    <text evidence="1 15 17">Specifically methylates guanosine-37 in various tRNAs.</text>
</comment>
<dbReference type="InterPro" id="IPR029028">
    <property type="entry name" value="Alpha/beta_knot_MTases"/>
</dbReference>
<dbReference type="NCBIfam" id="NF000648">
    <property type="entry name" value="PRK00026.1"/>
    <property type="match status" value="1"/>
</dbReference>
<dbReference type="HAMAP" id="MF_00605">
    <property type="entry name" value="TrmD"/>
    <property type="match status" value="1"/>
</dbReference>
<dbReference type="CDD" id="cd18080">
    <property type="entry name" value="TrmD-like"/>
    <property type="match status" value="1"/>
</dbReference>
<gene>
    <name evidence="15" type="primary">trmD</name>
    <name evidence="19" type="ORF">B7R76_03415</name>
</gene>
<evidence type="ECO:0000256" key="15">
    <source>
        <dbReference type="HAMAP-Rule" id="MF_00605"/>
    </source>
</evidence>
<evidence type="ECO:0000256" key="14">
    <source>
        <dbReference type="ARBA" id="ARBA00047783"/>
    </source>
</evidence>
<evidence type="ECO:0000256" key="8">
    <source>
        <dbReference type="ARBA" id="ARBA00022603"/>
    </source>
</evidence>
<dbReference type="EC" id="2.1.1.228" evidence="5 15"/>
<protein>
    <recommendedName>
        <fullName evidence="6 15">tRNA (guanine-N(1)-)-methyltransferase</fullName>
        <ecNumber evidence="5 15">2.1.1.228</ecNumber>
    </recommendedName>
    <alternativeName>
        <fullName evidence="12 15">M1G-methyltransferase</fullName>
    </alternativeName>
    <alternativeName>
        <fullName evidence="13 15">tRNA [GM37] methyltransferase</fullName>
    </alternativeName>
</protein>
<evidence type="ECO:0000256" key="16">
    <source>
        <dbReference type="PIRSR" id="PIRSR000386-1"/>
    </source>
</evidence>
<dbReference type="InterPro" id="IPR023148">
    <property type="entry name" value="tRNA_m1G_MeTrfase_C_sf"/>
</dbReference>
<comment type="catalytic activity">
    <reaction evidence="14 15 17">
        <text>guanosine(37) in tRNA + S-adenosyl-L-methionine = N(1)-methylguanosine(37) in tRNA + S-adenosyl-L-homocysteine + H(+)</text>
        <dbReference type="Rhea" id="RHEA:36899"/>
        <dbReference type="Rhea" id="RHEA-COMP:10145"/>
        <dbReference type="Rhea" id="RHEA-COMP:10147"/>
        <dbReference type="ChEBI" id="CHEBI:15378"/>
        <dbReference type="ChEBI" id="CHEBI:57856"/>
        <dbReference type="ChEBI" id="CHEBI:59789"/>
        <dbReference type="ChEBI" id="CHEBI:73542"/>
        <dbReference type="ChEBI" id="CHEBI:74269"/>
        <dbReference type="EC" id="2.1.1.228"/>
    </reaction>
</comment>
<comment type="subunit">
    <text evidence="4 15 17">Homodimer.</text>
</comment>
<reference evidence="20" key="1">
    <citation type="submission" date="2017-04" db="EMBL/GenBank/DDBJ databases">
        <authorList>
            <person name="Bumgarner R.E."/>
            <person name="Fredricks D.N."/>
            <person name="Srinivasan S."/>
        </authorList>
    </citation>
    <scope>NUCLEOTIDE SEQUENCE [LARGE SCALE GENOMIC DNA]</scope>
    <source>
        <strain evidence="20">KA00405</strain>
    </source>
</reference>
<keyword evidence="9 15" id="KW-0808">Transferase</keyword>
<accession>A0A2J8B5A4</accession>
<dbReference type="Proteomes" id="UP000236394">
    <property type="component" value="Unassembled WGS sequence"/>
</dbReference>
<sequence length="249" mass="27610">MKFTVITLFPEMIRQNLATSVTGRAWQKGLFEIETIQLRDFADNSYGRVDDSLAGGGTGMLIQCEPVQRCLDSLTYAALPAERKLIYLSPKGKVFNQALAKELAGLKEIVLLCGHYEGIDDRVLTANDIAEVSLGDYVLTAGEYGACIIIDAVARMLEGVLPNQDAFSDESHFSGYLEQKQYTKPAVWRGKKIPAVLLGGNHREIDKWQRLSALSETAIKRPDLFDSLKLSAQEYADLAKFMAEITLEL</sequence>
<dbReference type="RefSeq" id="WP_012993150.1">
    <property type="nucleotide sequence ID" value="NZ_NBZD01000001.1"/>
</dbReference>
<feature type="binding site" evidence="15 16">
    <location>
        <position position="114"/>
    </location>
    <ligand>
        <name>S-adenosyl-L-methionine</name>
        <dbReference type="ChEBI" id="CHEBI:59789"/>
    </ligand>
</feature>
<evidence type="ECO:0000256" key="3">
    <source>
        <dbReference type="ARBA" id="ARBA00007630"/>
    </source>
</evidence>
<dbReference type="PANTHER" id="PTHR46417:SF1">
    <property type="entry name" value="TRNA (GUANINE-N(1)-)-METHYLTRANSFERASE"/>
    <property type="match status" value="1"/>
</dbReference>
<keyword evidence="11 15" id="KW-0819">tRNA processing</keyword>
<evidence type="ECO:0000256" key="9">
    <source>
        <dbReference type="ARBA" id="ARBA00022679"/>
    </source>
</evidence>
<evidence type="ECO:0000256" key="6">
    <source>
        <dbReference type="ARBA" id="ARBA00014679"/>
    </source>
</evidence>
<evidence type="ECO:0000259" key="18">
    <source>
        <dbReference type="Pfam" id="PF01746"/>
    </source>
</evidence>
<evidence type="ECO:0000256" key="5">
    <source>
        <dbReference type="ARBA" id="ARBA00012807"/>
    </source>
</evidence>
<feature type="domain" description="tRNA methyltransferase TRMD/TRM10-type" evidence="18">
    <location>
        <begin position="1"/>
        <end position="226"/>
    </location>
</feature>
<comment type="subcellular location">
    <subcellularLocation>
        <location evidence="2 15 17">Cytoplasm</location>
    </subcellularLocation>
</comment>
<evidence type="ECO:0000256" key="13">
    <source>
        <dbReference type="ARBA" id="ARBA00033392"/>
    </source>
</evidence>
<name>A0A2J8B5A4_9FIRM</name>
<evidence type="ECO:0000256" key="7">
    <source>
        <dbReference type="ARBA" id="ARBA00022490"/>
    </source>
</evidence>
<evidence type="ECO:0000256" key="1">
    <source>
        <dbReference type="ARBA" id="ARBA00002634"/>
    </source>
</evidence>
<dbReference type="InterPro" id="IPR016009">
    <property type="entry name" value="tRNA_MeTrfase_TRMD/TRM10"/>
</dbReference>
<dbReference type="Gene3D" id="3.40.1280.10">
    <property type="match status" value="1"/>
</dbReference>
<dbReference type="NCBIfam" id="TIGR00088">
    <property type="entry name" value="trmD"/>
    <property type="match status" value="1"/>
</dbReference>
<dbReference type="PANTHER" id="PTHR46417">
    <property type="entry name" value="TRNA (GUANINE-N(1)-)-METHYLTRANSFERASE"/>
    <property type="match status" value="1"/>
</dbReference>
<dbReference type="Pfam" id="PF01746">
    <property type="entry name" value="tRNA_m1G_MT"/>
    <property type="match status" value="1"/>
</dbReference>
<comment type="similarity">
    <text evidence="3 15 17">Belongs to the RNA methyltransferase TrmD family.</text>
</comment>
<dbReference type="OMA" id="ILCGHYK"/>
<dbReference type="InterPro" id="IPR002649">
    <property type="entry name" value="tRNA_m1G_MeTrfase_TrmD"/>
</dbReference>
<evidence type="ECO:0000256" key="2">
    <source>
        <dbReference type="ARBA" id="ARBA00004496"/>
    </source>
</evidence>
<dbReference type="AlphaFoldDB" id="A0A2J8B5A4"/>